<dbReference type="InterPro" id="IPR000467">
    <property type="entry name" value="G_patch_dom"/>
</dbReference>
<feature type="domain" description="G-patch" evidence="2">
    <location>
        <begin position="26"/>
        <end position="72"/>
    </location>
</feature>
<dbReference type="Proteomes" id="UP001642520">
    <property type="component" value="Unassembled WGS sequence"/>
</dbReference>
<evidence type="ECO:0000256" key="1">
    <source>
        <dbReference type="SAM" id="MobiDB-lite"/>
    </source>
</evidence>
<gene>
    <name evidence="3" type="ORF">XYLVIOL_LOCUS9822</name>
</gene>
<feature type="region of interest" description="Disordered" evidence="1">
    <location>
        <begin position="159"/>
        <end position="185"/>
    </location>
</feature>
<evidence type="ECO:0000313" key="3">
    <source>
        <dbReference type="EMBL" id="CAL7950204.1"/>
    </source>
</evidence>
<keyword evidence="4" id="KW-1185">Reference proteome</keyword>
<dbReference type="PANTHER" id="PTHR23149:SF27">
    <property type="entry name" value="PIN2_TERF1-INTERACTING TELOMERASE INHIBITOR 1"/>
    <property type="match status" value="1"/>
</dbReference>
<feature type="region of interest" description="Disordered" evidence="1">
    <location>
        <begin position="416"/>
        <end position="441"/>
    </location>
</feature>
<feature type="region of interest" description="Disordered" evidence="1">
    <location>
        <begin position="619"/>
        <end position="645"/>
    </location>
</feature>
<dbReference type="PROSITE" id="PS50174">
    <property type="entry name" value="G_PATCH"/>
    <property type="match status" value="1"/>
</dbReference>
<evidence type="ECO:0000313" key="4">
    <source>
        <dbReference type="Proteomes" id="UP001642520"/>
    </source>
</evidence>
<accession>A0ABP1PDD9</accession>
<feature type="compositionally biased region" description="Basic and acidic residues" evidence="1">
    <location>
        <begin position="549"/>
        <end position="561"/>
    </location>
</feature>
<evidence type="ECO:0000259" key="2">
    <source>
        <dbReference type="PROSITE" id="PS50174"/>
    </source>
</evidence>
<dbReference type="SMART" id="SM00443">
    <property type="entry name" value="G_patch"/>
    <property type="match status" value="1"/>
</dbReference>
<protein>
    <recommendedName>
        <fullName evidence="2">G-patch domain-containing protein</fullName>
    </recommendedName>
</protein>
<feature type="region of interest" description="Disordered" evidence="1">
    <location>
        <begin position="259"/>
        <end position="284"/>
    </location>
</feature>
<feature type="compositionally biased region" description="Basic residues" evidence="1">
    <location>
        <begin position="539"/>
        <end position="548"/>
    </location>
</feature>
<name>A0ABP1PDD9_XYLVO</name>
<dbReference type="InterPro" id="IPR050656">
    <property type="entry name" value="PINX1"/>
</dbReference>
<feature type="compositionally biased region" description="Basic and acidic residues" evidence="1">
    <location>
        <begin position="574"/>
        <end position="588"/>
    </location>
</feature>
<feature type="region of interest" description="Disordered" evidence="1">
    <location>
        <begin position="200"/>
        <end position="240"/>
    </location>
</feature>
<reference evidence="3 4" key="1">
    <citation type="submission" date="2024-08" db="EMBL/GenBank/DDBJ databases">
        <authorList>
            <person name="Will J Nash"/>
            <person name="Angela Man"/>
            <person name="Seanna McTaggart"/>
            <person name="Kendall Baker"/>
            <person name="Tom Barker"/>
            <person name="Leah Catchpole"/>
            <person name="Alex Durrant"/>
            <person name="Karim Gharbi"/>
            <person name="Naomi Irish"/>
            <person name="Gemy Kaithakottil"/>
            <person name="Debby Ku"/>
            <person name="Aaliyah Providence"/>
            <person name="Felix Shaw"/>
            <person name="David Swarbreck"/>
            <person name="Chris Watkins"/>
            <person name="Ann M. McCartney"/>
            <person name="Giulio Formenti"/>
            <person name="Alice Mouton"/>
            <person name="Noel Vella"/>
            <person name="Bjorn M von Reumont"/>
            <person name="Adriana Vella"/>
            <person name="Wilfried Haerty"/>
        </authorList>
    </citation>
    <scope>NUCLEOTIDE SEQUENCE [LARGE SCALE GENOMIC DNA]</scope>
</reference>
<organism evidence="3 4">
    <name type="scientific">Xylocopa violacea</name>
    <name type="common">Violet carpenter bee</name>
    <name type="synonym">Apis violacea</name>
    <dbReference type="NCBI Taxonomy" id="135666"/>
    <lineage>
        <taxon>Eukaryota</taxon>
        <taxon>Metazoa</taxon>
        <taxon>Ecdysozoa</taxon>
        <taxon>Arthropoda</taxon>
        <taxon>Hexapoda</taxon>
        <taxon>Insecta</taxon>
        <taxon>Pterygota</taxon>
        <taxon>Neoptera</taxon>
        <taxon>Endopterygota</taxon>
        <taxon>Hymenoptera</taxon>
        <taxon>Apocrita</taxon>
        <taxon>Aculeata</taxon>
        <taxon>Apoidea</taxon>
        <taxon>Anthophila</taxon>
        <taxon>Apidae</taxon>
        <taxon>Xylocopa</taxon>
        <taxon>Xylocopa</taxon>
    </lineage>
</organism>
<feature type="compositionally biased region" description="Polar residues" evidence="1">
    <location>
        <begin position="228"/>
        <end position="240"/>
    </location>
</feature>
<feature type="region of interest" description="Disordered" evidence="1">
    <location>
        <begin position="534"/>
        <end position="562"/>
    </location>
</feature>
<dbReference type="Pfam" id="PF01585">
    <property type="entry name" value="G-patch"/>
    <property type="match status" value="1"/>
</dbReference>
<feature type="region of interest" description="Disordered" evidence="1">
    <location>
        <begin position="1"/>
        <end position="26"/>
    </location>
</feature>
<feature type="compositionally biased region" description="Polar residues" evidence="1">
    <location>
        <begin position="168"/>
        <end position="179"/>
    </location>
</feature>
<feature type="region of interest" description="Disordered" evidence="1">
    <location>
        <begin position="574"/>
        <end position="602"/>
    </location>
</feature>
<sequence>MSMLAEPRRKQRWTLNPRGKQWSDDSNKFGQKMLEKMGWTSGKGLGANEQGMTEHVHVSFKDDMAGIGFKKGDLDKAWTEHQDSFNDFLQKLQQDESHNVVRTENNKGILSGQSLELKSKQSRARVHYQKFTRGKDVNKYSSKDLANIFGQKELNLNKIDKDNKDTQEANVESLGSQDSRGGVITINGGNMAEYFMKKGQDFSPMSKSKKREKNNSESEPEYAGFGFASTSGNTSYNDTENNELKNTCNYAFENPCVQLDSPESVPNSNKEYKSSKKRKYFDDGESSLSNKAKKIKEEITNEISCKNGIVNAALNLDCQTEEVCDGKEFEVSRVEFGVANSALDLSDEVDCKKRVTFNDHVEYSIDPLKKKKGRTTLDKFEVENKKSKKKKKHNDVVSNPAVSGFVNEALDVVETSEEVNDNEINESKSRKSKKKKRTRRSNLETIVEIPEDDKVYEDVVEMKRDKTEENNAQLDCTVENDISIKKKKKKKHKDKTEIVLNEDKDDVKEIREEETVFEANATLEKEECEIREDQVDISKRKKKNKKKNKEKDIESNLEKSDNVISEIETVVDRKENIEKERIEGETVKVKKKKKSKKDDDTNDLSNEVSIIEEKEISDKENTKDVDKIEAKESKRKKHKELENESVNDNSMHNAEFTEHSVKQTNIVANNRRVSSKSSNNRRFNNSSPWNHRAKMSKRLLISLFNRNSIKNFPGSNINEIKGYGADVQ</sequence>
<dbReference type="EMBL" id="CAXAJV020001300">
    <property type="protein sequence ID" value="CAL7950204.1"/>
    <property type="molecule type" value="Genomic_DNA"/>
</dbReference>
<proteinExistence type="predicted"/>
<dbReference type="PANTHER" id="PTHR23149">
    <property type="entry name" value="G PATCH DOMAIN CONTAINING PROTEIN"/>
    <property type="match status" value="1"/>
</dbReference>
<comment type="caution">
    <text evidence="3">The sequence shown here is derived from an EMBL/GenBank/DDBJ whole genome shotgun (WGS) entry which is preliminary data.</text>
</comment>
<feature type="compositionally biased region" description="Basic and acidic residues" evidence="1">
    <location>
        <begin position="619"/>
        <end position="632"/>
    </location>
</feature>
<feature type="compositionally biased region" description="Basic residues" evidence="1">
    <location>
        <begin position="430"/>
        <end position="440"/>
    </location>
</feature>